<dbReference type="EMBL" id="NXIB02000055">
    <property type="protein sequence ID" value="PHX55350.1"/>
    <property type="molecule type" value="Genomic_DNA"/>
</dbReference>
<proteinExistence type="predicted"/>
<name>A0A2G4F0R4_9CYAN</name>
<organism evidence="1 2">
    <name type="scientific">Tychonema bourrellyi FEM_GT703</name>
    <dbReference type="NCBI Taxonomy" id="2040638"/>
    <lineage>
        <taxon>Bacteria</taxon>
        <taxon>Bacillati</taxon>
        <taxon>Cyanobacteriota</taxon>
        <taxon>Cyanophyceae</taxon>
        <taxon>Oscillatoriophycideae</taxon>
        <taxon>Oscillatoriales</taxon>
        <taxon>Microcoleaceae</taxon>
        <taxon>Tychonema</taxon>
    </lineage>
</organism>
<sequence>MRIKLFNQDSSLLNQVEVSAHTCLISLGARNPIASKLKRMAIAPKSNSKAIALNSTQVGPTNPTLQKLY</sequence>
<dbReference type="AlphaFoldDB" id="A0A2G4F0R4"/>
<protein>
    <submittedName>
        <fullName evidence="1">Uncharacterized protein</fullName>
    </submittedName>
</protein>
<dbReference type="Proteomes" id="UP000226442">
    <property type="component" value="Unassembled WGS sequence"/>
</dbReference>
<accession>A0A2G4F0R4</accession>
<keyword evidence="2" id="KW-1185">Reference proteome</keyword>
<evidence type="ECO:0000313" key="2">
    <source>
        <dbReference type="Proteomes" id="UP000226442"/>
    </source>
</evidence>
<reference evidence="1" key="1">
    <citation type="submission" date="2017-10" db="EMBL/GenBank/DDBJ databases">
        <title>Draft genome sequence of the planktic cyanobacteria Tychonema bourrellyi isolated from alpine lentic freshwater.</title>
        <authorList>
            <person name="Tett A."/>
            <person name="Armanini F."/>
            <person name="Asnicar F."/>
            <person name="Boscaini A."/>
            <person name="Pasolli E."/>
            <person name="Zolfo M."/>
            <person name="Donati C."/>
            <person name="Salmaso N."/>
            <person name="Segata N."/>
        </authorList>
    </citation>
    <scope>NUCLEOTIDE SEQUENCE</scope>
    <source>
        <strain evidence="1">FEM_GT703</strain>
    </source>
</reference>
<gene>
    <name evidence="1" type="ORF">CP500_011160</name>
</gene>
<comment type="caution">
    <text evidence="1">The sequence shown here is derived from an EMBL/GenBank/DDBJ whole genome shotgun (WGS) entry which is preliminary data.</text>
</comment>
<dbReference type="RefSeq" id="WP_096830772.1">
    <property type="nucleotide sequence ID" value="NZ_NXIB02000055.1"/>
</dbReference>
<evidence type="ECO:0000313" key="1">
    <source>
        <dbReference type="EMBL" id="PHX55350.1"/>
    </source>
</evidence>